<feature type="transmembrane region" description="Helical" evidence="2">
    <location>
        <begin position="56"/>
        <end position="74"/>
    </location>
</feature>
<evidence type="ECO:0008006" key="5">
    <source>
        <dbReference type="Google" id="ProtNLM"/>
    </source>
</evidence>
<reference evidence="3 4" key="1">
    <citation type="submission" date="2018-11" db="EMBL/GenBank/DDBJ databases">
        <title>Mesobaculum littorinae gen. nov., sp. nov., isolated from Littorina scabra that represents a novel genus of the order Rhodobacteraceae.</title>
        <authorList>
            <person name="Li F."/>
        </authorList>
    </citation>
    <scope>NUCLEOTIDE SEQUENCE [LARGE SCALE GENOMIC DNA]</scope>
    <source>
        <strain evidence="3 4">M0103</strain>
    </source>
</reference>
<keyword evidence="2" id="KW-1133">Transmembrane helix</keyword>
<gene>
    <name evidence="3" type="ORF">EKE94_05980</name>
</gene>
<keyword evidence="2" id="KW-0812">Transmembrane</keyword>
<dbReference type="Proteomes" id="UP000285908">
    <property type="component" value="Unassembled WGS sequence"/>
</dbReference>
<evidence type="ECO:0000313" key="4">
    <source>
        <dbReference type="Proteomes" id="UP000285908"/>
    </source>
</evidence>
<dbReference type="PANTHER" id="PTHR32309">
    <property type="entry name" value="TYROSINE-PROTEIN KINASE"/>
    <property type="match status" value="1"/>
</dbReference>
<feature type="coiled-coil region" evidence="1">
    <location>
        <begin position="249"/>
        <end position="303"/>
    </location>
</feature>
<accession>A0A438AIP4</accession>
<evidence type="ECO:0000313" key="3">
    <source>
        <dbReference type="EMBL" id="RVV98467.1"/>
    </source>
</evidence>
<evidence type="ECO:0000256" key="1">
    <source>
        <dbReference type="SAM" id="Coils"/>
    </source>
</evidence>
<proteinExistence type="predicted"/>
<evidence type="ECO:0000256" key="2">
    <source>
        <dbReference type="SAM" id="Phobius"/>
    </source>
</evidence>
<dbReference type="InterPro" id="IPR050445">
    <property type="entry name" value="Bact_polysacc_biosynth/exp"/>
</dbReference>
<keyword evidence="2" id="KW-0472">Membrane</keyword>
<comment type="caution">
    <text evidence="3">The sequence shown here is derived from an EMBL/GenBank/DDBJ whole genome shotgun (WGS) entry which is preliminary data.</text>
</comment>
<protein>
    <recommendedName>
        <fullName evidence="5">Polysaccharide chain length determinant N-terminal domain-containing protein</fullName>
    </recommendedName>
</protein>
<dbReference type="RefSeq" id="WP_127905700.1">
    <property type="nucleotide sequence ID" value="NZ_RQXX01000002.1"/>
</dbReference>
<keyword evidence="4" id="KW-1185">Reference proteome</keyword>
<organism evidence="3 4">
    <name type="scientific">Mesobaculum littorinae</name>
    <dbReference type="NCBI Taxonomy" id="2486419"/>
    <lineage>
        <taxon>Bacteria</taxon>
        <taxon>Pseudomonadati</taxon>
        <taxon>Pseudomonadota</taxon>
        <taxon>Alphaproteobacteria</taxon>
        <taxon>Rhodobacterales</taxon>
        <taxon>Roseobacteraceae</taxon>
        <taxon>Mesobaculum</taxon>
    </lineage>
</organism>
<dbReference type="OrthoDB" id="7799739at2"/>
<keyword evidence="1" id="KW-0175">Coiled coil</keyword>
<dbReference type="AlphaFoldDB" id="A0A438AIP4"/>
<dbReference type="PANTHER" id="PTHR32309:SF31">
    <property type="entry name" value="CAPSULAR EXOPOLYSACCHARIDE FAMILY"/>
    <property type="match status" value="1"/>
</dbReference>
<sequence length="591" mass="63322">MSFIDKLPALPSGRGDTLPALRTATGRATAAGASRGPGTGGPVGHYLELFRQNLRLVALITVAAGLLATLFAVYKLATNPVYIAAATVTVQPTEAELRFTQSYVRSSPYDSANVVTQSHMEYLRSHEVAARVYRTLVDRASGAPQATPKPPLVAALSQVKRSVRGALHWMNSGRFVELEGPEAVIADIQDATSVSMIESSFIMRISVGWNDPETAASIANILAQAYQERASEQTGAATDEMTGFLRDRRAEAEAALEARRSELTELRSDLGIVDLGSQRQSLIARLSNERERLDSDRADLTATRTQLAEVSDEDTGLRRSGLDDVTRDELSRARLREIELQESVATRDRIVVDLETQLSRLASVEAPLEAKQEEILQARERLSDIDQRLLTTELNQSEGRETLRPIDPARPPLYPAEPKVLKRAMMGTAAGLVLALMLVVARDLLGGRMTTTADLAGSGGLTVLGEARIPAQGLSGAGVTDDVPYMGFAGFDTDDPVLVLDLAQTDRAIAMAGAIAESYPYNPDIHAGRASGVRHAGDLPAGLGLIVLTTGRGESTPDDLIRAETRLAAMAPGVEIATAYVTLLPAGRERG</sequence>
<dbReference type="EMBL" id="RQXX01000002">
    <property type="protein sequence ID" value="RVV98467.1"/>
    <property type="molecule type" value="Genomic_DNA"/>
</dbReference>
<name>A0A438AIP4_9RHOB</name>